<gene>
    <name evidence="1" type="ORF">LTR05_005166</name>
</gene>
<comment type="caution">
    <text evidence="1">The sequence shown here is derived from an EMBL/GenBank/DDBJ whole genome shotgun (WGS) entry which is preliminary data.</text>
</comment>
<sequence length="146" mass="16524">MSSLVSLNIIPEEFAKQSVSPALIETRRRVIKESLKDLLRAWVENRGLKAQQRKALELDETERSTVKMLVRRLTARKLAEELEGKADAVSMEKKRAQARWGRALEAQAIEEERRAKSQSGACAHPTRAKVSQLKRFWEGALRTASG</sequence>
<evidence type="ECO:0000313" key="1">
    <source>
        <dbReference type="EMBL" id="KAK5085877.1"/>
    </source>
</evidence>
<proteinExistence type="predicted"/>
<name>A0AAN7YGN2_9EURO</name>
<evidence type="ECO:0000313" key="2">
    <source>
        <dbReference type="Proteomes" id="UP001309876"/>
    </source>
</evidence>
<reference evidence="1 2" key="1">
    <citation type="submission" date="2023-08" db="EMBL/GenBank/DDBJ databases">
        <title>Black Yeasts Isolated from many extreme environments.</title>
        <authorList>
            <person name="Coleine C."/>
            <person name="Stajich J.E."/>
            <person name="Selbmann L."/>
        </authorList>
    </citation>
    <scope>NUCLEOTIDE SEQUENCE [LARGE SCALE GENOMIC DNA]</scope>
    <source>
        <strain evidence="1 2">CCFEE 5910</strain>
    </source>
</reference>
<dbReference type="Proteomes" id="UP001309876">
    <property type="component" value="Unassembled WGS sequence"/>
</dbReference>
<dbReference type="EMBL" id="JAVRRJ010000004">
    <property type="protein sequence ID" value="KAK5085877.1"/>
    <property type="molecule type" value="Genomic_DNA"/>
</dbReference>
<protein>
    <submittedName>
        <fullName evidence="1">Uncharacterized protein</fullName>
    </submittedName>
</protein>
<organism evidence="1 2">
    <name type="scientific">Lithohypha guttulata</name>
    <dbReference type="NCBI Taxonomy" id="1690604"/>
    <lineage>
        <taxon>Eukaryota</taxon>
        <taxon>Fungi</taxon>
        <taxon>Dikarya</taxon>
        <taxon>Ascomycota</taxon>
        <taxon>Pezizomycotina</taxon>
        <taxon>Eurotiomycetes</taxon>
        <taxon>Chaetothyriomycetidae</taxon>
        <taxon>Chaetothyriales</taxon>
        <taxon>Trichomeriaceae</taxon>
        <taxon>Lithohypha</taxon>
    </lineage>
</organism>
<dbReference type="AlphaFoldDB" id="A0AAN7YGN2"/>
<keyword evidence="2" id="KW-1185">Reference proteome</keyword>
<accession>A0AAN7YGN2</accession>